<dbReference type="SUPFAM" id="SSF56935">
    <property type="entry name" value="Porins"/>
    <property type="match status" value="1"/>
</dbReference>
<name>A0ABV6S747_9SPHN</name>
<reference evidence="1 2" key="1">
    <citation type="submission" date="2024-09" db="EMBL/GenBank/DDBJ databases">
        <authorList>
            <person name="Sun Q."/>
            <person name="Mori K."/>
        </authorList>
    </citation>
    <scope>NUCLEOTIDE SEQUENCE [LARGE SCALE GENOMIC DNA]</scope>
    <source>
        <strain evidence="1 2">CICC 11035S</strain>
    </source>
</reference>
<protein>
    <submittedName>
        <fullName evidence="1">Uncharacterized protein</fullName>
    </submittedName>
</protein>
<comment type="caution">
    <text evidence="1">The sequence shown here is derived from an EMBL/GenBank/DDBJ whole genome shotgun (WGS) entry which is preliminary data.</text>
</comment>
<keyword evidence="2" id="KW-1185">Reference proteome</keyword>
<evidence type="ECO:0000313" key="2">
    <source>
        <dbReference type="Proteomes" id="UP001589858"/>
    </source>
</evidence>
<dbReference type="Proteomes" id="UP001589858">
    <property type="component" value="Unassembled WGS sequence"/>
</dbReference>
<gene>
    <name evidence="1" type="ORF">ACFFF8_10630</name>
</gene>
<organism evidence="1 2">
    <name type="scientific">Novosphingobium clariflavum</name>
    <dbReference type="NCBI Taxonomy" id="2029884"/>
    <lineage>
        <taxon>Bacteria</taxon>
        <taxon>Pseudomonadati</taxon>
        <taxon>Pseudomonadota</taxon>
        <taxon>Alphaproteobacteria</taxon>
        <taxon>Sphingomonadales</taxon>
        <taxon>Sphingomonadaceae</taxon>
        <taxon>Novosphingobium</taxon>
    </lineage>
</organism>
<dbReference type="EMBL" id="JBHLTM010000037">
    <property type="protein sequence ID" value="MFC0685052.1"/>
    <property type="molecule type" value="Genomic_DNA"/>
</dbReference>
<sequence>MVISANYSRRPITTSCASASAVVGNLDWHPSDRVQLYLRTSYSKFTDNEPRDQNRLAVTGDSSGLIGTASILVRHRKEDGNTRSASLGGEFADVAGGKFEQSGGWTRATQDDPIRSEFTFTGAKGEAAIDYDGSTDPYTMAASASALLATPSSFAADACGRAYIVDGLSTCGKIMENFCLTESRAGLRGPLTAADHPVLLRSPTETGNMLPHRKKRG</sequence>
<proteinExistence type="predicted"/>
<evidence type="ECO:0000313" key="1">
    <source>
        <dbReference type="EMBL" id="MFC0685052.1"/>
    </source>
</evidence>
<accession>A0ABV6S747</accession>
<dbReference type="RefSeq" id="WP_379489334.1">
    <property type="nucleotide sequence ID" value="NZ_JBHLTM010000037.1"/>
</dbReference>